<dbReference type="Proteomes" id="UP000739411">
    <property type="component" value="Unassembled WGS sequence"/>
</dbReference>
<evidence type="ECO:0000259" key="2">
    <source>
        <dbReference type="Pfam" id="PF05036"/>
    </source>
</evidence>
<accession>A0A935K1S6</accession>
<dbReference type="EMBL" id="JADJMS010000046">
    <property type="protein sequence ID" value="MBK7416649.1"/>
    <property type="molecule type" value="Genomic_DNA"/>
</dbReference>
<proteinExistence type="predicted"/>
<feature type="region of interest" description="Disordered" evidence="1">
    <location>
        <begin position="1"/>
        <end position="22"/>
    </location>
</feature>
<dbReference type="SUPFAM" id="SSF110997">
    <property type="entry name" value="Sporulation related repeat"/>
    <property type="match status" value="1"/>
</dbReference>
<evidence type="ECO:0000313" key="4">
    <source>
        <dbReference type="Proteomes" id="UP000739411"/>
    </source>
</evidence>
<organism evidence="3 4">
    <name type="scientific">Candidatus Dechloromonas phosphorivorans</name>
    <dbReference type="NCBI Taxonomy" id="2899244"/>
    <lineage>
        <taxon>Bacteria</taxon>
        <taxon>Pseudomonadati</taxon>
        <taxon>Pseudomonadota</taxon>
        <taxon>Betaproteobacteria</taxon>
        <taxon>Rhodocyclales</taxon>
        <taxon>Azonexaceae</taxon>
        <taxon>Dechloromonas</taxon>
    </lineage>
</organism>
<protein>
    <submittedName>
        <fullName evidence="3">SPOR domain-containing protein</fullName>
    </submittedName>
</protein>
<evidence type="ECO:0000313" key="3">
    <source>
        <dbReference type="EMBL" id="MBK7416649.1"/>
    </source>
</evidence>
<dbReference type="GO" id="GO:0042834">
    <property type="term" value="F:peptidoglycan binding"/>
    <property type="evidence" value="ECO:0007669"/>
    <property type="project" value="InterPro"/>
</dbReference>
<dbReference type="Gene3D" id="3.30.70.1070">
    <property type="entry name" value="Sporulation related repeat"/>
    <property type="match status" value="1"/>
</dbReference>
<dbReference type="AlphaFoldDB" id="A0A935K1S6"/>
<dbReference type="Pfam" id="PF05036">
    <property type="entry name" value="SPOR"/>
    <property type="match status" value="1"/>
</dbReference>
<reference evidence="3 4" key="1">
    <citation type="submission" date="2020-10" db="EMBL/GenBank/DDBJ databases">
        <title>Connecting structure to function with the recovery of over 1000 high-quality activated sludge metagenome-assembled genomes encoding full-length rRNA genes using long-read sequencing.</title>
        <authorList>
            <person name="Singleton C.M."/>
            <person name="Petriglieri F."/>
            <person name="Kristensen J.M."/>
            <person name="Kirkegaard R.H."/>
            <person name="Michaelsen T.Y."/>
            <person name="Andersen M.H."/>
            <person name="Karst S.M."/>
            <person name="Dueholm M.S."/>
            <person name="Nielsen P.H."/>
            <person name="Albertsen M."/>
        </authorList>
    </citation>
    <scope>NUCLEOTIDE SEQUENCE [LARGE SCALE GENOMIC DNA]</scope>
    <source>
        <strain evidence="3">EsbW_18-Q3-R4-48_BATAC.463</strain>
    </source>
</reference>
<comment type="caution">
    <text evidence="3">The sequence shown here is derived from an EMBL/GenBank/DDBJ whole genome shotgun (WGS) entry which is preliminary data.</text>
</comment>
<evidence type="ECO:0000256" key="1">
    <source>
        <dbReference type="SAM" id="MobiDB-lite"/>
    </source>
</evidence>
<name>A0A935K1S6_9RHOO</name>
<feature type="domain" description="SPOR" evidence="2">
    <location>
        <begin position="62"/>
        <end position="120"/>
    </location>
</feature>
<dbReference type="InterPro" id="IPR036680">
    <property type="entry name" value="SPOR-like_sf"/>
</dbReference>
<sequence>MPGSSTRARVQPVPEGSAEPVVAQPAPVITEAKTTVTPSARISEVRRGANALETNNVQRLFSGFLLQAGVFSSAQRAEELHAKLTLSGVPSTLETRVQVGPFKTRQEAEAAQAKLKQLGVETLLVPPKGARN</sequence>
<gene>
    <name evidence="3" type="ORF">IPJ38_17660</name>
</gene>
<dbReference type="InterPro" id="IPR007730">
    <property type="entry name" value="SPOR-like_dom"/>
</dbReference>